<dbReference type="GO" id="GO:0005886">
    <property type="term" value="C:plasma membrane"/>
    <property type="evidence" value="ECO:0007669"/>
    <property type="project" value="UniProtKB-SubCell"/>
</dbReference>
<organism evidence="9 10">
    <name type="scientific">Dietzia natronolimnaea</name>
    <dbReference type="NCBI Taxonomy" id="161920"/>
    <lineage>
        <taxon>Bacteria</taxon>
        <taxon>Bacillati</taxon>
        <taxon>Actinomycetota</taxon>
        <taxon>Actinomycetes</taxon>
        <taxon>Mycobacteriales</taxon>
        <taxon>Dietziaceae</taxon>
        <taxon>Dietzia</taxon>
    </lineage>
</organism>
<dbReference type="Gene3D" id="1.10.3470.10">
    <property type="entry name" value="ABC transporter involved in vitamin B12 uptake, BtuC"/>
    <property type="match status" value="1"/>
</dbReference>
<evidence type="ECO:0000256" key="2">
    <source>
        <dbReference type="ARBA" id="ARBA00007935"/>
    </source>
</evidence>
<proteinExistence type="inferred from homology"/>
<dbReference type="OrthoDB" id="9782305at2"/>
<dbReference type="PANTHER" id="PTHR30472:SF1">
    <property type="entry name" value="FE(3+) DICITRATE TRANSPORT SYSTEM PERMEASE PROTEIN FECC-RELATED"/>
    <property type="match status" value="1"/>
</dbReference>
<evidence type="ECO:0000313" key="9">
    <source>
        <dbReference type="EMBL" id="PAY24481.1"/>
    </source>
</evidence>
<keyword evidence="7 8" id="KW-0472">Membrane</keyword>
<dbReference type="RefSeq" id="WP_095717283.1">
    <property type="nucleotide sequence ID" value="NZ_NTGA01000005.1"/>
</dbReference>
<accession>A0A2A2WTJ4</accession>
<feature type="transmembrane region" description="Helical" evidence="8">
    <location>
        <begin position="142"/>
        <end position="160"/>
    </location>
</feature>
<feature type="transmembrane region" description="Helical" evidence="8">
    <location>
        <begin position="217"/>
        <end position="235"/>
    </location>
</feature>
<feature type="transmembrane region" description="Helical" evidence="8">
    <location>
        <begin position="302"/>
        <end position="320"/>
    </location>
</feature>
<dbReference type="InterPro" id="IPR037294">
    <property type="entry name" value="ABC_BtuC-like"/>
</dbReference>
<feature type="transmembrane region" description="Helical" evidence="8">
    <location>
        <begin position="332"/>
        <end position="350"/>
    </location>
</feature>
<evidence type="ECO:0000256" key="5">
    <source>
        <dbReference type="ARBA" id="ARBA00022692"/>
    </source>
</evidence>
<dbReference type="GO" id="GO:0022857">
    <property type="term" value="F:transmembrane transporter activity"/>
    <property type="evidence" value="ECO:0007669"/>
    <property type="project" value="InterPro"/>
</dbReference>
<evidence type="ECO:0000256" key="8">
    <source>
        <dbReference type="SAM" id="Phobius"/>
    </source>
</evidence>
<dbReference type="CDD" id="cd06550">
    <property type="entry name" value="TM_ABC_iron-siderophores_like"/>
    <property type="match status" value="1"/>
</dbReference>
<keyword evidence="5 8" id="KW-0812">Transmembrane</keyword>
<keyword evidence="4" id="KW-1003">Cell membrane</keyword>
<evidence type="ECO:0000256" key="4">
    <source>
        <dbReference type="ARBA" id="ARBA00022475"/>
    </source>
</evidence>
<gene>
    <name evidence="9" type="ORF">CEY15_03260</name>
</gene>
<evidence type="ECO:0000256" key="7">
    <source>
        <dbReference type="ARBA" id="ARBA00023136"/>
    </source>
</evidence>
<dbReference type="InterPro" id="IPR000522">
    <property type="entry name" value="ABC_transptr_permease_BtuC"/>
</dbReference>
<dbReference type="SUPFAM" id="SSF81345">
    <property type="entry name" value="ABC transporter involved in vitamin B12 uptake, BtuC"/>
    <property type="match status" value="1"/>
</dbReference>
<reference evidence="10" key="1">
    <citation type="submission" date="2017-09" db="EMBL/GenBank/DDBJ databases">
        <authorList>
            <person name="Zhang Y."/>
            <person name="Huang X."/>
            <person name="Liu J."/>
            <person name="Lu L."/>
            <person name="Peng K."/>
        </authorList>
    </citation>
    <scope>NUCLEOTIDE SEQUENCE [LARGE SCALE GENOMIC DNA]</scope>
    <source>
        <strain evidence="10">S-XJ-1</strain>
    </source>
</reference>
<feature type="transmembrane region" description="Helical" evidence="8">
    <location>
        <begin position="116"/>
        <end position="136"/>
    </location>
</feature>
<feature type="transmembrane region" description="Helical" evidence="8">
    <location>
        <begin position="256"/>
        <end position="282"/>
    </location>
</feature>
<evidence type="ECO:0000256" key="3">
    <source>
        <dbReference type="ARBA" id="ARBA00022448"/>
    </source>
</evidence>
<feature type="transmembrane region" description="Helical" evidence="8">
    <location>
        <begin position="172"/>
        <end position="193"/>
    </location>
</feature>
<feature type="transmembrane region" description="Helical" evidence="8">
    <location>
        <begin position="28"/>
        <end position="51"/>
    </location>
</feature>
<dbReference type="AlphaFoldDB" id="A0A2A2WTJ4"/>
<evidence type="ECO:0000313" key="10">
    <source>
        <dbReference type="Proteomes" id="UP000218810"/>
    </source>
</evidence>
<name>A0A2A2WTJ4_9ACTN</name>
<keyword evidence="10" id="KW-1185">Reference proteome</keyword>
<keyword evidence="6 8" id="KW-1133">Transmembrane helix</keyword>
<dbReference type="Proteomes" id="UP000218810">
    <property type="component" value="Unassembled WGS sequence"/>
</dbReference>
<keyword evidence="3" id="KW-0813">Transport</keyword>
<evidence type="ECO:0000256" key="1">
    <source>
        <dbReference type="ARBA" id="ARBA00004651"/>
    </source>
</evidence>
<sequence length="357" mass="35328">MAVRPTRSDPAVPPEIDGGPRGRIRGEVVVVVGVLVALVVLALAVVASFAIGARSIPPDEVVEALLGRGSLSVVGIVGELRVNRTVLGLVCGAALGAAGALMQAVTRNPIADPGILGVNAGAALGVVVGAAVTGGLGLASTVWFALVGAGLASAVILVLSASSMAASSPVRLTLAGVALAATLSGISQAFVVLDEQILDAYRYWQVGSLTARPVDEVLGVVPLIVGGGIIALLLLRGLDAIALGDDSAISLGVRPGWVRVWSLVAVALLAGTATALAGPIGFVGLIIPHLARGLVGPSLRRVVPLSMALAPALLLVADVIGRVIGGGAETPAGVVTAFIGAPLLIVYLASGRRVGVT</sequence>
<dbReference type="Pfam" id="PF01032">
    <property type="entry name" value="FecCD"/>
    <property type="match status" value="1"/>
</dbReference>
<protein>
    <submittedName>
        <fullName evidence="9">Iron ABC transporter permease</fullName>
    </submittedName>
</protein>
<dbReference type="EMBL" id="NTGA01000005">
    <property type="protein sequence ID" value="PAY24481.1"/>
    <property type="molecule type" value="Genomic_DNA"/>
</dbReference>
<feature type="transmembrane region" description="Helical" evidence="8">
    <location>
        <begin position="86"/>
        <end position="104"/>
    </location>
</feature>
<dbReference type="PANTHER" id="PTHR30472">
    <property type="entry name" value="FERRIC ENTEROBACTIN TRANSPORT SYSTEM PERMEASE PROTEIN"/>
    <property type="match status" value="1"/>
</dbReference>
<comment type="subcellular location">
    <subcellularLocation>
        <location evidence="1">Cell membrane</location>
        <topology evidence="1">Multi-pass membrane protein</topology>
    </subcellularLocation>
</comment>
<comment type="caution">
    <text evidence="9">The sequence shown here is derived from an EMBL/GenBank/DDBJ whole genome shotgun (WGS) entry which is preliminary data.</text>
</comment>
<evidence type="ECO:0000256" key="6">
    <source>
        <dbReference type="ARBA" id="ARBA00022989"/>
    </source>
</evidence>
<dbReference type="GO" id="GO:0033214">
    <property type="term" value="P:siderophore-iron import into cell"/>
    <property type="evidence" value="ECO:0007669"/>
    <property type="project" value="TreeGrafter"/>
</dbReference>
<comment type="similarity">
    <text evidence="2">Belongs to the binding-protein-dependent transport system permease family. FecCD subfamily.</text>
</comment>